<accession>A0A0V0H3N7</accession>
<name>A0A0V0H3N7_SOLCH</name>
<evidence type="ECO:0000313" key="1">
    <source>
        <dbReference type="EMBL" id="JAP14075.1"/>
    </source>
</evidence>
<sequence>MKKQINTLQHVKQSSTIISHCKTFYLKQSQNLRYACFTGSQTTVLWCSITKSHLIFVSSHVSEF</sequence>
<organism evidence="1">
    <name type="scientific">Solanum chacoense</name>
    <name type="common">Chaco potato</name>
    <dbReference type="NCBI Taxonomy" id="4108"/>
    <lineage>
        <taxon>Eukaryota</taxon>
        <taxon>Viridiplantae</taxon>
        <taxon>Streptophyta</taxon>
        <taxon>Embryophyta</taxon>
        <taxon>Tracheophyta</taxon>
        <taxon>Spermatophyta</taxon>
        <taxon>Magnoliopsida</taxon>
        <taxon>eudicotyledons</taxon>
        <taxon>Gunneridae</taxon>
        <taxon>Pentapetalae</taxon>
        <taxon>asterids</taxon>
        <taxon>lamiids</taxon>
        <taxon>Solanales</taxon>
        <taxon>Solanaceae</taxon>
        <taxon>Solanoideae</taxon>
        <taxon>Solaneae</taxon>
        <taxon>Solanum</taxon>
    </lineage>
</organism>
<dbReference type="AlphaFoldDB" id="A0A0V0H3N7"/>
<reference evidence="1" key="1">
    <citation type="submission" date="2015-12" db="EMBL/GenBank/DDBJ databases">
        <title>Gene expression during late stages of embryo sac development: a critical building block for successful pollen-pistil interactions.</title>
        <authorList>
            <person name="Liu Y."/>
            <person name="Joly V."/>
            <person name="Sabar M."/>
            <person name="Matton D.P."/>
        </authorList>
    </citation>
    <scope>NUCLEOTIDE SEQUENCE</scope>
</reference>
<proteinExistence type="predicted"/>
<protein>
    <submittedName>
        <fullName evidence="1">Putative ovule protein</fullName>
    </submittedName>
</protein>
<dbReference type="EMBL" id="GEDG01027091">
    <property type="protein sequence ID" value="JAP14075.1"/>
    <property type="molecule type" value="Transcribed_RNA"/>
</dbReference>